<dbReference type="Proteomes" id="UP000244073">
    <property type="component" value="Unassembled WGS sequence"/>
</dbReference>
<dbReference type="AlphaFoldDB" id="A0A2T5M7L1"/>
<organism evidence="1 2">
    <name type="scientific">Aspergillus ochraceoroseus IBT 24754</name>
    <dbReference type="NCBI Taxonomy" id="1392256"/>
    <lineage>
        <taxon>Eukaryota</taxon>
        <taxon>Fungi</taxon>
        <taxon>Dikarya</taxon>
        <taxon>Ascomycota</taxon>
        <taxon>Pezizomycotina</taxon>
        <taxon>Eurotiomycetes</taxon>
        <taxon>Eurotiomycetidae</taxon>
        <taxon>Eurotiales</taxon>
        <taxon>Aspergillaceae</taxon>
        <taxon>Aspergillus</taxon>
        <taxon>Aspergillus subgen. Nidulantes</taxon>
    </lineage>
</organism>
<evidence type="ECO:0000313" key="1">
    <source>
        <dbReference type="EMBL" id="PTU24530.1"/>
    </source>
</evidence>
<evidence type="ECO:0000313" key="2">
    <source>
        <dbReference type="Proteomes" id="UP000244073"/>
    </source>
</evidence>
<dbReference type="GeneID" id="63809860"/>
<proteinExistence type="predicted"/>
<dbReference type="RefSeq" id="XP_040755922.1">
    <property type="nucleotide sequence ID" value="XM_040892978.1"/>
</dbReference>
<protein>
    <submittedName>
        <fullName evidence="1">Uncharacterized protein</fullName>
    </submittedName>
</protein>
<name>A0A2T5M7L1_9EURO</name>
<accession>A0A2T5M7L1</accession>
<comment type="caution">
    <text evidence="1">The sequence shown here is derived from an EMBL/GenBank/DDBJ whole genome shotgun (WGS) entry which is preliminary data.</text>
</comment>
<dbReference type="VEuPathDB" id="FungiDB:P175DRAFT_039312"/>
<dbReference type="EMBL" id="MSFN02000001">
    <property type="protein sequence ID" value="PTU24530.1"/>
    <property type="molecule type" value="Genomic_DNA"/>
</dbReference>
<reference evidence="1 2" key="1">
    <citation type="journal article" date="2018" name="Proc. Natl. Acad. Sci. U.S.A.">
        <title>Linking secondary metabolites to gene clusters through genome sequencing of six diverse Aspergillus species.</title>
        <authorList>
            <person name="Kaerboelling I."/>
            <person name="Vesth T.C."/>
            <person name="Frisvad J.C."/>
            <person name="Nybo J.L."/>
            <person name="Theobald S."/>
            <person name="Kuo A."/>
            <person name="Bowyer P."/>
            <person name="Matsuda Y."/>
            <person name="Mondo S."/>
            <person name="Lyhne E.K."/>
            <person name="Kogle M.E."/>
            <person name="Clum A."/>
            <person name="Lipzen A."/>
            <person name="Salamov A."/>
            <person name="Ngan C.Y."/>
            <person name="Daum C."/>
            <person name="Chiniquy J."/>
            <person name="Barry K."/>
            <person name="LaButti K."/>
            <person name="Haridas S."/>
            <person name="Simmons B.A."/>
            <person name="Magnuson J.K."/>
            <person name="Mortensen U.H."/>
            <person name="Larsen T.O."/>
            <person name="Grigoriev I.V."/>
            <person name="Baker S.E."/>
            <person name="Andersen M.R."/>
        </authorList>
    </citation>
    <scope>NUCLEOTIDE SEQUENCE [LARGE SCALE GENOMIC DNA]</scope>
    <source>
        <strain evidence="1 2">IBT 24754</strain>
    </source>
</reference>
<gene>
    <name evidence="1" type="ORF">P175DRAFT_039312</name>
</gene>
<sequence>MEDCCPGPLLLAYMAGLFLLWSDNRPLDDPQTASVSVVRAQDYGPCPWPFHVCYAGNPVQRGYSDPIKEAELELNCLCLCPGTETRVRLS</sequence>